<proteinExistence type="predicted"/>
<evidence type="ECO:0000256" key="5">
    <source>
        <dbReference type="ARBA" id="ARBA00023136"/>
    </source>
</evidence>
<evidence type="ECO:0000259" key="9">
    <source>
        <dbReference type="Pfam" id="PF02706"/>
    </source>
</evidence>
<dbReference type="Gene3D" id="3.40.50.300">
    <property type="entry name" value="P-loop containing nucleotide triphosphate hydrolases"/>
    <property type="match status" value="1"/>
</dbReference>
<feature type="transmembrane region" description="Helical" evidence="7">
    <location>
        <begin position="454"/>
        <end position="478"/>
    </location>
</feature>
<evidence type="ECO:0000313" key="11">
    <source>
        <dbReference type="Proteomes" id="UP001500841"/>
    </source>
</evidence>
<keyword evidence="4 7" id="KW-1133">Transmembrane helix</keyword>
<protein>
    <recommendedName>
        <fullName evidence="12">Lipopolysaccharide biosynthesis protein</fullName>
    </recommendedName>
</protein>
<evidence type="ECO:0000256" key="6">
    <source>
        <dbReference type="SAM" id="Coils"/>
    </source>
</evidence>
<evidence type="ECO:0000313" key="10">
    <source>
        <dbReference type="EMBL" id="GAA4095088.1"/>
    </source>
</evidence>
<feature type="domain" description="CobQ/CobB/MinD/ParA nucleotide binding" evidence="8">
    <location>
        <begin position="552"/>
        <end position="718"/>
    </location>
</feature>
<dbReference type="PANTHER" id="PTHR32309:SF13">
    <property type="entry name" value="FERRIC ENTEROBACTIN TRANSPORT PROTEIN FEPE"/>
    <property type="match status" value="1"/>
</dbReference>
<dbReference type="SUPFAM" id="SSF52540">
    <property type="entry name" value="P-loop containing nucleoside triphosphate hydrolases"/>
    <property type="match status" value="1"/>
</dbReference>
<dbReference type="EMBL" id="BAABCV010000005">
    <property type="protein sequence ID" value="GAA4095088.1"/>
    <property type="molecule type" value="Genomic_DNA"/>
</dbReference>
<name>A0ABP7WRH6_9SPHI</name>
<evidence type="ECO:0000256" key="3">
    <source>
        <dbReference type="ARBA" id="ARBA00022692"/>
    </source>
</evidence>
<dbReference type="RefSeq" id="WP_345103030.1">
    <property type="nucleotide sequence ID" value="NZ_BAABCV010000005.1"/>
</dbReference>
<keyword evidence="11" id="KW-1185">Reference proteome</keyword>
<gene>
    <name evidence="10" type="ORF">GCM10022392_17600</name>
</gene>
<evidence type="ECO:0008006" key="12">
    <source>
        <dbReference type="Google" id="ProtNLM"/>
    </source>
</evidence>
<dbReference type="InterPro" id="IPR003856">
    <property type="entry name" value="LPS_length_determ_N"/>
</dbReference>
<comment type="subcellular location">
    <subcellularLocation>
        <location evidence="1">Cell membrane</location>
        <topology evidence="1">Multi-pass membrane protein</topology>
    </subcellularLocation>
</comment>
<evidence type="ECO:0000259" key="8">
    <source>
        <dbReference type="Pfam" id="PF01656"/>
    </source>
</evidence>
<dbReference type="Proteomes" id="UP001500841">
    <property type="component" value="Unassembled WGS sequence"/>
</dbReference>
<dbReference type="InterPro" id="IPR002586">
    <property type="entry name" value="CobQ/CobB/MinD/ParA_Nub-bd_dom"/>
</dbReference>
<organism evidence="10 11">
    <name type="scientific">Mucilaginibacter panaciglaebae</name>
    <dbReference type="NCBI Taxonomy" id="502331"/>
    <lineage>
        <taxon>Bacteria</taxon>
        <taxon>Pseudomonadati</taxon>
        <taxon>Bacteroidota</taxon>
        <taxon>Sphingobacteriia</taxon>
        <taxon>Sphingobacteriales</taxon>
        <taxon>Sphingobacteriaceae</taxon>
        <taxon>Mucilaginibacter</taxon>
    </lineage>
</organism>
<dbReference type="InterPro" id="IPR050445">
    <property type="entry name" value="Bact_polysacc_biosynth/exp"/>
</dbReference>
<evidence type="ECO:0000256" key="7">
    <source>
        <dbReference type="SAM" id="Phobius"/>
    </source>
</evidence>
<dbReference type="InterPro" id="IPR027417">
    <property type="entry name" value="P-loop_NTPase"/>
</dbReference>
<evidence type="ECO:0000256" key="1">
    <source>
        <dbReference type="ARBA" id="ARBA00004651"/>
    </source>
</evidence>
<reference evidence="11" key="1">
    <citation type="journal article" date="2019" name="Int. J. Syst. Evol. Microbiol.">
        <title>The Global Catalogue of Microorganisms (GCM) 10K type strain sequencing project: providing services to taxonomists for standard genome sequencing and annotation.</title>
        <authorList>
            <consortium name="The Broad Institute Genomics Platform"/>
            <consortium name="The Broad Institute Genome Sequencing Center for Infectious Disease"/>
            <person name="Wu L."/>
            <person name="Ma J."/>
        </authorList>
    </citation>
    <scope>NUCLEOTIDE SEQUENCE [LARGE SCALE GENOMIC DNA]</scope>
    <source>
        <strain evidence="11">JCM 17085</strain>
    </source>
</reference>
<keyword evidence="5 7" id="KW-0472">Membrane</keyword>
<evidence type="ECO:0000256" key="4">
    <source>
        <dbReference type="ARBA" id="ARBA00022989"/>
    </source>
</evidence>
<keyword evidence="3 7" id="KW-0812">Transmembrane</keyword>
<sequence length="720" mass="81704">MEFGKFFRVIKKHKFTLVLVPIFAVIITYFLVHNQPDVYSSQAKLATGIVDQTQQHILSDALDLQDSKINQQFSNLIEMLKSKRMLDQLSYKLIIHDLTSDRPYRKPSTLLSQLNASAKQHALATYTDLYKKRHALSLFNRDQNGLHKLLESMKYDDQSILKTLLVYRVQNSDYINVQFDSEGAELSAVVVNTLCTEFVSYYTLLVKENQRKAVNFLGQLLQTKQDTLNAKMLALKQYKIKNHVLNLNEKAKSLYGQMSDFETRREEAERNAHATQSAINDIDKKFDPAARQYAESDKIADAQKVLSTRTQLQAVTDAYVQSNFDPRYKQKMDSLNGAISAQIGSLSDRYVLNPLSTKKDLVDQKLSLQVQNELAKNSNGSINKELNRLNTKFDALVPHEAATQALESAITIASQEYLEILQKYNQANMESNFSTQLRIIEIAEPGSAQPSKKMLLVIISGAVSFVFCIAVLFILFFFDNSINNASELADRTKIPVLGYLNLLRNKEIDLKTVWDNNKAAGETRHLRYLIQSLRYEIETEMGDNQVLLINSIEKEAGKSFVAINLAYAYASVNKKVLVIDGNFSDPGITRFTKTQYYLEDLLPGVLDKSFVTGDSMIRVIGNKGGGYSLLEIGGEQIVTEKIAALKTMFDVIIIEASALNTLNRSKEWVQFSDKIITVFEAGNSITDEYKQHIQYLKQQSNKFIGWVINLVRPENDEQHY</sequence>
<dbReference type="Pfam" id="PF02706">
    <property type="entry name" value="Wzz"/>
    <property type="match status" value="1"/>
</dbReference>
<accession>A0ABP7WRH6</accession>
<dbReference type="Pfam" id="PF01656">
    <property type="entry name" value="CbiA"/>
    <property type="match status" value="1"/>
</dbReference>
<keyword evidence="6" id="KW-0175">Coiled coil</keyword>
<evidence type="ECO:0000256" key="2">
    <source>
        <dbReference type="ARBA" id="ARBA00022475"/>
    </source>
</evidence>
<comment type="caution">
    <text evidence="10">The sequence shown here is derived from an EMBL/GenBank/DDBJ whole genome shotgun (WGS) entry which is preliminary data.</text>
</comment>
<feature type="coiled-coil region" evidence="6">
    <location>
        <begin position="251"/>
        <end position="285"/>
    </location>
</feature>
<dbReference type="PANTHER" id="PTHR32309">
    <property type="entry name" value="TYROSINE-PROTEIN KINASE"/>
    <property type="match status" value="1"/>
</dbReference>
<feature type="transmembrane region" description="Helical" evidence="7">
    <location>
        <begin position="15"/>
        <end position="32"/>
    </location>
</feature>
<keyword evidence="2" id="KW-1003">Cell membrane</keyword>
<feature type="domain" description="Polysaccharide chain length determinant N-terminal" evidence="9">
    <location>
        <begin position="3"/>
        <end position="93"/>
    </location>
</feature>